<dbReference type="Pfam" id="PF00027">
    <property type="entry name" value="cNMP_binding"/>
    <property type="match status" value="1"/>
</dbReference>
<evidence type="ECO:0000256" key="1">
    <source>
        <dbReference type="SAM" id="MobiDB-lite"/>
    </source>
</evidence>
<dbReference type="EMBL" id="LMTR01000020">
    <property type="protein sequence ID" value="KWT71555.1"/>
    <property type="molecule type" value="Genomic_DNA"/>
</dbReference>
<sequence length="241" mass="25247">MVCVGIELATAMLSPSDPVSASTRRTGTRESDANGSAAEVRHLAKGEVLFRAGELRTHVFRVEEGAICIFTSGADGTADVIEFAFPGDIVGLGYLDRHACSAQANIPATVRCIPRAAMPAPQNKSDAAGAPAPLTAAIEREVSLLRNAEARAARLPDVAGRLAALFVTISRCNSYEGRDPTLIADDLKCGVVAGYLDLDVNELAATLRLLEKAGIIAADGSGLRIRDIAALERLADGKPLR</sequence>
<dbReference type="InterPro" id="IPR000595">
    <property type="entry name" value="cNMP-bd_dom"/>
</dbReference>
<dbReference type="InterPro" id="IPR018490">
    <property type="entry name" value="cNMP-bd_dom_sf"/>
</dbReference>
<evidence type="ECO:0000313" key="3">
    <source>
        <dbReference type="EMBL" id="KWT71555.1"/>
    </source>
</evidence>
<evidence type="ECO:0000259" key="2">
    <source>
        <dbReference type="PROSITE" id="PS50042"/>
    </source>
</evidence>
<dbReference type="CDD" id="cd00038">
    <property type="entry name" value="CAP_ED"/>
    <property type="match status" value="1"/>
</dbReference>
<dbReference type="AlphaFoldDB" id="A0A109BN66"/>
<dbReference type="STRING" id="121290.APY04_0408"/>
<dbReference type="SUPFAM" id="SSF46785">
    <property type="entry name" value="Winged helix' DNA-binding domain"/>
    <property type="match status" value="1"/>
</dbReference>
<proteinExistence type="predicted"/>
<dbReference type="InterPro" id="IPR014710">
    <property type="entry name" value="RmlC-like_jellyroll"/>
</dbReference>
<gene>
    <name evidence="3" type="ORF">APY04_0408</name>
</gene>
<organism evidence="3 4">
    <name type="scientific">Hyphomicrobium sulfonivorans</name>
    <dbReference type="NCBI Taxonomy" id="121290"/>
    <lineage>
        <taxon>Bacteria</taxon>
        <taxon>Pseudomonadati</taxon>
        <taxon>Pseudomonadota</taxon>
        <taxon>Alphaproteobacteria</taxon>
        <taxon>Hyphomicrobiales</taxon>
        <taxon>Hyphomicrobiaceae</taxon>
        <taxon>Hyphomicrobium</taxon>
    </lineage>
</organism>
<dbReference type="Gene3D" id="2.60.120.10">
    <property type="entry name" value="Jelly Rolls"/>
    <property type="match status" value="1"/>
</dbReference>
<evidence type="ECO:0000313" key="4">
    <source>
        <dbReference type="Proteomes" id="UP000059074"/>
    </source>
</evidence>
<dbReference type="InterPro" id="IPR036388">
    <property type="entry name" value="WH-like_DNA-bd_sf"/>
</dbReference>
<comment type="caution">
    <text evidence="3">The sequence shown here is derived from an EMBL/GenBank/DDBJ whole genome shotgun (WGS) entry which is preliminary data.</text>
</comment>
<name>A0A109BN66_HYPSL</name>
<dbReference type="SUPFAM" id="SSF51206">
    <property type="entry name" value="cAMP-binding domain-like"/>
    <property type="match status" value="1"/>
</dbReference>
<feature type="region of interest" description="Disordered" evidence="1">
    <location>
        <begin position="16"/>
        <end position="36"/>
    </location>
</feature>
<dbReference type="PATRIC" id="fig|121290.4.peg.2302"/>
<dbReference type="Proteomes" id="UP000059074">
    <property type="component" value="Unassembled WGS sequence"/>
</dbReference>
<dbReference type="PROSITE" id="PS50042">
    <property type="entry name" value="CNMP_BINDING_3"/>
    <property type="match status" value="1"/>
</dbReference>
<dbReference type="Gene3D" id="1.10.10.10">
    <property type="entry name" value="Winged helix-like DNA-binding domain superfamily/Winged helix DNA-binding domain"/>
    <property type="match status" value="1"/>
</dbReference>
<protein>
    <recommendedName>
        <fullName evidence="2">Cyclic nucleotide-binding domain-containing protein</fullName>
    </recommendedName>
</protein>
<feature type="domain" description="Cyclic nucleotide-binding" evidence="2">
    <location>
        <begin position="36"/>
        <end position="91"/>
    </location>
</feature>
<accession>A0A109BN66</accession>
<keyword evidence="4" id="KW-1185">Reference proteome</keyword>
<reference evidence="3 4" key="1">
    <citation type="submission" date="2015-10" db="EMBL/GenBank/DDBJ databases">
        <title>Transcriptomic analysis of a linuron degrading triple-species bacterial consortium.</title>
        <authorList>
            <person name="Albers P."/>
        </authorList>
    </citation>
    <scope>NUCLEOTIDE SEQUENCE [LARGE SCALE GENOMIC DNA]</scope>
    <source>
        <strain evidence="3 4">WDL6</strain>
    </source>
</reference>
<dbReference type="InterPro" id="IPR036390">
    <property type="entry name" value="WH_DNA-bd_sf"/>
</dbReference>